<keyword evidence="1" id="KW-0547">Nucleotide-binding</keyword>
<protein>
    <submittedName>
        <fullName evidence="1">Helitron helicase-like domain-containing protein</fullName>
    </submittedName>
</protein>
<dbReference type="PANTHER" id="PTHR45786">
    <property type="entry name" value="DNA BINDING PROTEIN-LIKE"/>
    <property type="match status" value="1"/>
</dbReference>
<dbReference type="PANTHER" id="PTHR45786:SF74">
    <property type="entry name" value="ATP-DEPENDENT DNA HELICASE"/>
    <property type="match status" value="1"/>
</dbReference>
<name>A0A699HUZ6_TANCI</name>
<keyword evidence="1" id="KW-0347">Helicase</keyword>
<comment type="caution">
    <text evidence="1">The sequence shown here is derived from an EMBL/GenBank/DDBJ whole genome shotgun (WGS) entry which is preliminary data.</text>
</comment>
<dbReference type="EMBL" id="BKCJ010216573">
    <property type="protein sequence ID" value="GEY85891.1"/>
    <property type="molecule type" value="Genomic_DNA"/>
</dbReference>
<sequence>MLKRSTEIARVTKVTLGLEAITKEQCPLRRQEAASPLRRRLVHNQYLEHEDNFDPEDKWKRKLLPKTNNAESSENPISIPSHLCDRDESLHTSIPNDSSHIRLTIELCVVTPQVVLLDIGHRFQLLNSSSDSPVEGIHDSASGCLKRKSSASSSCDIFSRYSELCGRNVLAKYSLDVTLAVKHPDLNVFEKYSDLCRKNVVTEIFLLRLNVTKGDALLDVRTHLNAPVGEVFRLNEGAFHSDRVGGIIENVSKKRQWKTPVVESSSKKARHTTPRATHKLIADVTRRSYAYADLGDYNQQGQHCEAAFWFGERLKGHSNYRRPEYHLCCEGGQIHMQPSQDLPEYFKTNILQRTSGRQPEISAGKFIVRLYNAEGARGYELSTSNALGEVVFDSEVSGSIEFDVIIQEKAGSPKRISKLHKSYMSLQFPLLFIYGQAGFYPELKLKAANGSRHEWKVTMLEYYRYQLHPRVKDYKLIFKTVLYTVEFQKRGLPRCHTLLWVSSESKIKEAQDVDRFISAELPDPEVDPEGYKVVSELMTHGPCGAANTSAPCMKGDKCSKNFPKKYTSHTFLMTNGMFIIKEET</sequence>
<organism evidence="1">
    <name type="scientific">Tanacetum cinerariifolium</name>
    <name type="common">Dalmatian daisy</name>
    <name type="synonym">Chrysanthemum cinerariifolium</name>
    <dbReference type="NCBI Taxonomy" id="118510"/>
    <lineage>
        <taxon>Eukaryota</taxon>
        <taxon>Viridiplantae</taxon>
        <taxon>Streptophyta</taxon>
        <taxon>Embryophyta</taxon>
        <taxon>Tracheophyta</taxon>
        <taxon>Spermatophyta</taxon>
        <taxon>Magnoliopsida</taxon>
        <taxon>eudicotyledons</taxon>
        <taxon>Gunneridae</taxon>
        <taxon>Pentapetalae</taxon>
        <taxon>asterids</taxon>
        <taxon>campanulids</taxon>
        <taxon>Asterales</taxon>
        <taxon>Asteraceae</taxon>
        <taxon>Asteroideae</taxon>
        <taxon>Anthemideae</taxon>
        <taxon>Anthemidinae</taxon>
        <taxon>Tanacetum</taxon>
    </lineage>
</organism>
<evidence type="ECO:0000313" key="1">
    <source>
        <dbReference type="EMBL" id="GEY85891.1"/>
    </source>
</evidence>
<dbReference type="GO" id="GO:0004386">
    <property type="term" value="F:helicase activity"/>
    <property type="evidence" value="ECO:0007669"/>
    <property type="project" value="UniProtKB-KW"/>
</dbReference>
<accession>A0A699HUZ6</accession>
<keyword evidence="1" id="KW-0067">ATP-binding</keyword>
<dbReference type="AlphaFoldDB" id="A0A699HUZ6"/>
<reference evidence="1" key="1">
    <citation type="journal article" date="2019" name="Sci. Rep.">
        <title>Draft genome of Tanacetum cinerariifolium, the natural source of mosquito coil.</title>
        <authorList>
            <person name="Yamashiro T."/>
            <person name="Shiraishi A."/>
            <person name="Satake H."/>
            <person name="Nakayama K."/>
        </authorList>
    </citation>
    <scope>NUCLEOTIDE SEQUENCE</scope>
</reference>
<proteinExistence type="predicted"/>
<gene>
    <name evidence="1" type="ORF">Tci_457865</name>
</gene>
<keyword evidence="1" id="KW-0378">Hydrolase</keyword>